<reference evidence="1 2" key="1">
    <citation type="submission" date="2019-05" db="EMBL/GenBank/DDBJ databases">
        <title>Another draft genome of Portunus trituberculatus and its Hox gene families provides insights of decapod evolution.</title>
        <authorList>
            <person name="Jeong J.-H."/>
            <person name="Song I."/>
            <person name="Kim S."/>
            <person name="Choi T."/>
            <person name="Kim D."/>
            <person name="Ryu S."/>
            <person name="Kim W."/>
        </authorList>
    </citation>
    <scope>NUCLEOTIDE SEQUENCE [LARGE SCALE GENOMIC DNA]</scope>
    <source>
        <tissue evidence="1">Muscle</tissue>
    </source>
</reference>
<protein>
    <submittedName>
        <fullName evidence="1">Uncharacterized protein</fullName>
    </submittedName>
</protein>
<accession>A0A5B7KEC5</accession>
<dbReference type="EMBL" id="VSRR010154403">
    <property type="protein sequence ID" value="MPD07033.1"/>
    <property type="molecule type" value="Genomic_DNA"/>
</dbReference>
<dbReference type="AlphaFoldDB" id="A0A5B7KEC5"/>
<organism evidence="1 2">
    <name type="scientific">Portunus trituberculatus</name>
    <name type="common">Swimming crab</name>
    <name type="synonym">Neptunus trituberculatus</name>
    <dbReference type="NCBI Taxonomy" id="210409"/>
    <lineage>
        <taxon>Eukaryota</taxon>
        <taxon>Metazoa</taxon>
        <taxon>Ecdysozoa</taxon>
        <taxon>Arthropoda</taxon>
        <taxon>Crustacea</taxon>
        <taxon>Multicrustacea</taxon>
        <taxon>Malacostraca</taxon>
        <taxon>Eumalacostraca</taxon>
        <taxon>Eucarida</taxon>
        <taxon>Decapoda</taxon>
        <taxon>Pleocyemata</taxon>
        <taxon>Brachyura</taxon>
        <taxon>Eubrachyura</taxon>
        <taxon>Portunoidea</taxon>
        <taxon>Portunidae</taxon>
        <taxon>Portuninae</taxon>
        <taxon>Portunus</taxon>
    </lineage>
</organism>
<gene>
    <name evidence="1" type="ORF">E2C01_102874</name>
</gene>
<evidence type="ECO:0000313" key="1">
    <source>
        <dbReference type="EMBL" id="MPD07033.1"/>
    </source>
</evidence>
<evidence type="ECO:0000313" key="2">
    <source>
        <dbReference type="Proteomes" id="UP000324222"/>
    </source>
</evidence>
<dbReference type="Proteomes" id="UP000324222">
    <property type="component" value="Unassembled WGS sequence"/>
</dbReference>
<name>A0A5B7KEC5_PORTR</name>
<keyword evidence="2" id="KW-1185">Reference proteome</keyword>
<proteinExistence type="predicted"/>
<sequence>MMGQSIPSTTAPHDRLCFTVEVTLVEAATGDTSRDRG</sequence>
<comment type="caution">
    <text evidence="1">The sequence shown here is derived from an EMBL/GenBank/DDBJ whole genome shotgun (WGS) entry which is preliminary data.</text>
</comment>